<comment type="catalytic activity">
    <reaction evidence="1">
        <text>S-ubiquitinyl-[E2 ubiquitin-conjugating enzyme]-L-cysteine + [acceptor protein]-L-lysine = [E2 ubiquitin-conjugating enzyme]-L-cysteine + N(6)-ubiquitinyl-[acceptor protein]-L-lysine.</text>
        <dbReference type="EC" id="2.3.2.26"/>
    </reaction>
</comment>
<keyword evidence="5 6" id="KW-0833">Ubl conjugation pathway</keyword>
<feature type="domain" description="HECT" evidence="8">
    <location>
        <begin position="412"/>
        <end position="560"/>
    </location>
</feature>
<organism evidence="9 10">
    <name type="scientific">Brassica carinata</name>
    <name type="common">Ethiopian mustard</name>
    <name type="synonym">Abyssinian cabbage</name>
    <dbReference type="NCBI Taxonomy" id="52824"/>
    <lineage>
        <taxon>Eukaryota</taxon>
        <taxon>Viridiplantae</taxon>
        <taxon>Streptophyta</taxon>
        <taxon>Embryophyta</taxon>
        <taxon>Tracheophyta</taxon>
        <taxon>Spermatophyta</taxon>
        <taxon>Magnoliopsida</taxon>
        <taxon>eudicotyledons</taxon>
        <taxon>Gunneridae</taxon>
        <taxon>Pentapetalae</taxon>
        <taxon>rosids</taxon>
        <taxon>malvids</taxon>
        <taxon>Brassicales</taxon>
        <taxon>Brassicaceae</taxon>
        <taxon>Brassiceae</taxon>
        <taxon>Brassica</taxon>
    </lineage>
</organism>
<feature type="domain" description="Ubiquitin-like" evidence="7">
    <location>
        <begin position="130"/>
        <end position="202"/>
    </location>
</feature>
<dbReference type="GO" id="GO:0061630">
    <property type="term" value="F:ubiquitin protein ligase activity"/>
    <property type="evidence" value="ECO:0007669"/>
    <property type="project" value="UniProtKB-EC"/>
</dbReference>
<protein>
    <recommendedName>
        <fullName evidence="3">HECT-type E3 ubiquitin transferase</fullName>
        <ecNumber evidence="3">2.3.2.26</ecNumber>
    </recommendedName>
</protein>
<proteinExistence type="predicted"/>
<dbReference type="Pfam" id="PF00240">
    <property type="entry name" value="ubiquitin"/>
    <property type="match status" value="1"/>
</dbReference>
<dbReference type="PANTHER" id="PTHR11254:SF424">
    <property type="entry name" value="E3 UBIQUITIN-PROTEIN LIGASE UPL5"/>
    <property type="match status" value="1"/>
</dbReference>
<dbReference type="GO" id="GO:0000209">
    <property type="term" value="P:protein polyubiquitination"/>
    <property type="evidence" value="ECO:0007669"/>
    <property type="project" value="TreeGrafter"/>
</dbReference>
<dbReference type="PROSITE" id="PS50053">
    <property type="entry name" value="UBIQUITIN_2"/>
    <property type="match status" value="1"/>
</dbReference>
<dbReference type="PROSITE" id="PS50237">
    <property type="entry name" value="HECT"/>
    <property type="match status" value="1"/>
</dbReference>
<dbReference type="AlphaFoldDB" id="A0A8X7Q1W7"/>
<evidence type="ECO:0000256" key="2">
    <source>
        <dbReference type="ARBA" id="ARBA00004906"/>
    </source>
</evidence>
<dbReference type="Proteomes" id="UP000886595">
    <property type="component" value="Unassembled WGS sequence"/>
</dbReference>
<dbReference type="InterPro" id="IPR000626">
    <property type="entry name" value="Ubiquitin-like_dom"/>
</dbReference>
<reference evidence="9 10" key="1">
    <citation type="submission" date="2020-02" db="EMBL/GenBank/DDBJ databases">
        <authorList>
            <person name="Ma Q."/>
            <person name="Huang Y."/>
            <person name="Song X."/>
            <person name="Pei D."/>
        </authorList>
    </citation>
    <scope>NUCLEOTIDE SEQUENCE [LARGE SCALE GENOMIC DNA]</scope>
    <source>
        <strain evidence="9">Sxm20200214</strain>
        <tissue evidence="9">Leaf</tissue>
    </source>
</reference>
<dbReference type="InterPro" id="IPR000569">
    <property type="entry name" value="HECT_dom"/>
</dbReference>
<dbReference type="EMBL" id="JAAMPC010000015">
    <property type="protein sequence ID" value="KAG2259644.1"/>
    <property type="molecule type" value="Genomic_DNA"/>
</dbReference>
<dbReference type="InterPro" id="IPR029071">
    <property type="entry name" value="Ubiquitin-like_domsf"/>
</dbReference>
<evidence type="ECO:0000256" key="1">
    <source>
        <dbReference type="ARBA" id="ARBA00000885"/>
    </source>
</evidence>
<dbReference type="EC" id="2.3.2.26" evidence="3"/>
<dbReference type="SMART" id="SM00119">
    <property type="entry name" value="HECTc"/>
    <property type="match status" value="1"/>
</dbReference>
<accession>A0A8X7Q1W7</accession>
<dbReference type="Gene3D" id="3.90.1750.10">
    <property type="entry name" value="Hect, E3 ligase catalytic domains"/>
    <property type="match status" value="1"/>
</dbReference>
<dbReference type="Gene3D" id="3.30.2410.10">
    <property type="entry name" value="Hect, E3 ligase catalytic domain"/>
    <property type="match status" value="1"/>
</dbReference>
<evidence type="ECO:0000313" key="9">
    <source>
        <dbReference type="EMBL" id="KAG2259644.1"/>
    </source>
</evidence>
<evidence type="ECO:0000259" key="8">
    <source>
        <dbReference type="PROSITE" id="PS50237"/>
    </source>
</evidence>
<evidence type="ECO:0000256" key="4">
    <source>
        <dbReference type="ARBA" id="ARBA00022679"/>
    </source>
</evidence>
<dbReference type="PANTHER" id="PTHR11254">
    <property type="entry name" value="HECT DOMAIN UBIQUITIN-PROTEIN LIGASE"/>
    <property type="match status" value="1"/>
</dbReference>
<dbReference type="OrthoDB" id="1435281at2759"/>
<keyword evidence="4" id="KW-0808">Transferase</keyword>
<evidence type="ECO:0000313" key="10">
    <source>
        <dbReference type="Proteomes" id="UP000886595"/>
    </source>
</evidence>
<comment type="caution">
    <text evidence="9">The sequence shown here is derived from an EMBL/GenBank/DDBJ whole genome shotgun (WGS) entry which is preliminary data.</text>
</comment>
<sequence length="560" mass="63244">MGSGRSWKKRMEAEVERRNQLLEASRKSDGSEFCWLFVVWISSRKGKKIQSCVSLERAAVVERLAFVDNSHGEVSLVFYASTELLSGTKSTFVSWLLLVTGTQEKMYVSHANTLTWKMSSPSSPSSSSGFSFFLKVLPSGDVILIEASRRDRVSDIMARIKINKKIPGFEQCALVYGGRQLQSHQLLCDCSIEKNTLVFLIVGPNPWPAVDSLLDTVCRVYQGLGVDNDEISDKLNLFFHNIPCLLKKVRPQKNLYLACWNVFASMSDCVSTCGEGMKSFITRAVVSFSIEVAILLQNTTILENMTHAEVFAELLTSLGKVLEDESQLTSRHFSVIALSSGFYKFRKEELIGVLSTRRASLCSLVIRFAEKVFVEWEQFEFAGRLMGLSLIHNMQLNVFLDSAFFLHLAGVGFTDLLLGSSPHKSFFQVLSLEDLDLIFGGDQVGIRIEDWKNHTIYGGEGYGYQATDKQILWFWEVVEGMSKEQQMNLLKFWTSTSYLPHGGIGGLSRKLQILKIEQEYPTSATCLYSLKLPPYDTFENMKFWLEFVAEEENCRGFGMQ</sequence>
<dbReference type="Pfam" id="PF00632">
    <property type="entry name" value="HECT"/>
    <property type="match status" value="1"/>
</dbReference>
<gene>
    <name evidence="9" type="ORF">Bca52824_078938</name>
</gene>
<dbReference type="Gene3D" id="3.10.20.90">
    <property type="entry name" value="Phosphatidylinositol 3-kinase Catalytic Subunit, Chain A, domain 1"/>
    <property type="match status" value="1"/>
</dbReference>
<dbReference type="GO" id="GO:0005737">
    <property type="term" value="C:cytoplasm"/>
    <property type="evidence" value="ECO:0007669"/>
    <property type="project" value="TreeGrafter"/>
</dbReference>
<dbReference type="InterPro" id="IPR035983">
    <property type="entry name" value="Hect_E3_ubiquitin_ligase"/>
</dbReference>
<evidence type="ECO:0000256" key="6">
    <source>
        <dbReference type="PROSITE-ProRule" id="PRU00104"/>
    </source>
</evidence>
<dbReference type="InterPro" id="IPR050409">
    <property type="entry name" value="E3_ubiq-protein_ligase"/>
</dbReference>
<evidence type="ECO:0000259" key="7">
    <source>
        <dbReference type="PROSITE" id="PS50053"/>
    </source>
</evidence>
<feature type="active site" description="Glycyl thioester intermediate" evidence="6">
    <location>
        <position position="526"/>
    </location>
</feature>
<dbReference type="GO" id="GO:0006511">
    <property type="term" value="P:ubiquitin-dependent protein catabolic process"/>
    <property type="evidence" value="ECO:0007669"/>
    <property type="project" value="TreeGrafter"/>
</dbReference>
<dbReference type="SUPFAM" id="SSF54236">
    <property type="entry name" value="Ubiquitin-like"/>
    <property type="match status" value="1"/>
</dbReference>
<evidence type="ECO:0000256" key="3">
    <source>
        <dbReference type="ARBA" id="ARBA00012485"/>
    </source>
</evidence>
<evidence type="ECO:0000256" key="5">
    <source>
        <dbReference type="ARBA" id="ARBA00022786"/>
    </source>
</evidence>
<dbReference type="SUPFAM" id="SSF56204">
    <property type="entry name" value="Hect, E3 ligase catalytic domain"/>
    <property type="match status" value="1"/>
</dbReference>
<keyword evidence="10" id="KW-1185">Reference proteome</keyword>
<name>A0A8X7Q1W7_BRACI</name>
<comment type="pathway">
    <text evidence="2">Protein modification; protein ubiquitination.</text>
</comment>